<name>A0A1Y3PID8_9BACI</name>
<comment type="caution">
    <text evidence="3">The sequence shown here is derived from an EMBL/GenBank/DDBJ whole genome shotgun (WGS) entry which is preliminary data.</text>
</comment>
<evidence type="ECO:0000313" key="4">
    <source>
        <dbReference type="Proteomes" id="UP000196475"/>
    </source>
</evidence>
<dbReference type="AlphaFoldDB" id="A0A1Y3PID8"/>
<evidence type="ECO:0000313" key="3">
    <source>
        <dbReference type="EMBL" id="OUM85917.1"/>
    </source>
</evidence>
<dbReference type="PANTHER" id="PTHR33169:SF14">
    <property type="entry name" value="TRANSCRIPTIONAL REGULATOR RV3488"/>
    <property type="match status" value="1"/>
</dbReference>
<gene>
    <name evidence="3" type="ORF">BAA01_15110</name>
</gene>
<protein>
    <submittedName>
        <fullName evidence="3">PadR family transcriptional regulator</fullName>
    </submittedName>
</protein>
<evidence type="ECO:0000259" key="2">
    <source>
        <dbReference type="Pfam" id="PF03551"/>
    </source>
</evidence>
<dbReference type="GO" id="GO:0003677">
    <property type="term" value="F:DNA binding"/>
    <property type="evidence" value="ECO:0007669"/>
    <property type="project" value="UniProtKB-KW"/>
</dbReference>
<proteinExistence type="predicted"/>
<dbReference type="InterPro" id="IPR011991">
    <property type="entry name" value="ArsR-like_HTH"/>
</dbReference>
<dbReference type="EMBL" id="LZRT01000095">
    <property type="protein sequence ID" value="OUM85917.1"/>
    <property type="molecule type" value="Genomic_DNA"/>
</dbReference>
<dbReference type="Proteomes" id="UP000196475">
    <property type="component" value="Unassembled WGS sequence"/>
</dbReference>
<dbReference type="SUPFAM" id="SSF46785">
    <property type="entry name" value="Winged helix' DNA-binding domain"/>
    <property type="match status" value="1"/>
</dbReference>
<dbReference type="PANTHER" id="PTHR33169">
    <property type="entry name" value="PADR-FAMILY TRANSCRIPTIONAL REGULATOR"/>
    <property type="match status" value="1"/>
</dbReference>
<accession>A0A1Y3PID8</accession>
<dbReference type="InterPro" id="IPR036388">
    <property type="entry name" value="WH-like_DNA-bd_sf"/>
</dbReference>
<dbReference type="Pfam" id="PF03551">
    <property type="entry name" value="PadR"/>
    <property type="match status" value="1"/>
</dbReference>
<sequence>MTRLIILSLLRERPMHGYEIQQFIQESRLDQWANVLSGSIYYALNKMEEEGLIRAEAEERTGARLRKIYGITPEGEKVYHELLRESLVTPPHSLKSDFLLAVNLIHTLPKEEVLSLLRRNMEQLEETKALWQQGYSIKKQYGLSEASRLLFENSLQMMDLDIQLLYRLMKLVEEDQAGTEKGSQYIKERKWEEP</sequence>
<dbReference type="InterPro" id="IPR036390">
    <property type="entry name" value="WH_DNA-bd_sf"/>
</dbReference>
<dbReference type="CDD" id="cd00090">
    <property type="entry name" value="HTH_ARSR"/>
    <property type="match status" value="1"/>
</dbReference>
<feature type="domain" description="Transcription regulator PadR N-terminal" evidence="2">
    <location>
        <begin position="6"/>
        <end position="80"/>
    </location>
</feature>
<evidence type="ECO:0000256" key="1">
    <source>
        <dbReference type="ARBA" id="ARBA00023125"/>
    </source>
</evidence>
<dbReference type="InterPro" id="IPR052509">
    <property type="entry name" value="Metal_resp_DNA-bind_regulator"/>
</dbReference>
<organism evidence="3 4">
    <name type="scientific">Bacillus thermozeamaize</name>
    <dbReference type="NCBI Taxonomy" id="230954"/>
    <lineage>
        <taxon>Bacteria</taxon>
        <taxon>Bacillati</taxon>
        <taxon>Bacillota</taxon>
        <taxon>Bacilli</taxon>
        <taxon>Bacillales</taxon>
        <taxon>Bacillaceae</taxon>
        <taxon>Bacillus</taxon>
    </lineage>
</organism>
<reference evidence="4" key="1">
    <citation type="submission" date="2016-06" db="EMBL/GenBank/DDBJ databases">
        <authorList>
            <person name="Nascimento L."/>
            <person name="Pereira R.V."/>
            <person name="Martins L.F."/>
            <person name="Quaggio R.B."/>
            <person name="Silva A.M."/>
            <person name="Setubal J.C."/>
        </authorList>
    </citation>
    <scope>NUCLEOTIDE SEQUENCE [LARGE SCALE GENOMIC DNA]</scope>
</reference>
<keyword evidence="1" id="KW-0238">DNA-binding</keyword>
<dbReference type="Gene3D" id="1.10.10.10">
    <property type="entry name" value="Winged helix-like DNA-binding domain superfamily/Winged helix DNA-binding domain"/>
    <property type="match status" value="1"/>
</dbReference>
<dbReference type="InterPro" id="IPR005149">
    <property type="entry name" value="Tscrpt_reg_PadR_N"/>
</dbReference>